<dbReference type="Pfam" id="PF17819">
    <property type="entry name" value="Tex55"/>
    <property type="match status" value="1"/>
</dbReference>
<dbReference type="PANTHER" id="PTHR47110">
    <property type="entry name" value="TESTIS-SPECIFIC EXPRESSED PROTEIN 55"/>
    <property type="match status" value="1"/>
</dbReference>
<accession>A0A218VDG1</accession>
<proteinExistence type="predicted"/>
<dbReference type="PANTHER" id="PTHR47110:SF3">
    <property type="entry name" value="TESTIS-SPECIFIC EXPRESSED PROTEIN 55-LIKE"/>
    <property type="match status" value="1"/>
</dbReference>
<dbReference type="InterPro" id="IPR048377">
    <property type="entry name" value="TEX55_DD"/>
</dbReference>
<name>A0A218VDG1_9PASE</name>
<evidence type="ECO:0000313" key="1">
    <source>
        <dbReference type="EMBL" id="OWK63946.1"/>
    </source>
</evidence>
<sequence length="93" mass="10641">MHTSESKQDGSNTVENVLSATEITFESLENPEIFGDPYQVAMNYAEEHKILQIFQDITEKLLFHKPDDPLQFILLEVQSMINARQAEAEKLSD</sequence>
<keyword evidence="2" id="KW-1185">Reference proteome</keyword>
<organism evidence="1 2">
    <name type="scientific">Lonchura striata</name>
    <name type="common">white-rumped munia</name>
    <dbReference type="NCBI Taxonomy" id="40157"/>
    <lineage>
        <taxon>Eukaryota</taxon>
        <taxon>Metazoa</taxon>
        <taxon>Chordata</taxon>
        <taxon>Craniata</taxon>
        <taxon>Vertebrata</taxon>
        <taxon>Euteleostomi</taxon>
        <taxon>Archelosauria</taxon>
        <taxon>Archosauria</taxon>
        <taxon>Dinosauria</taxon>
        <taxon>Saurischia</taxon>
        <taxon>Theropoda</taxon>
        <taxon>Coelurosauria</taxon>
        <taxon>Aves</taxon>
        <taxon>Neognathae</taxon>
        <taxon>Neoaves</taxon>
        <taxon>Telluraves</taxon>
        <taxon>Australaves</taxon>
        <taxon>Passeriformes</taxon>
        <taxon>Passeroidea</taxon>
        <taxon>Estrildidae</taxon>
        <taxon>Estrildinae</taxon>
        <taxon>Lonchura</taxon>
    </lineage>
</organism>
<protein>
    <submittedName>
        <fullName evidence="1">Uncharacterized protein C3orf30</fullName>
    </submittedName>
</protein>
<dbReference type="Proteomes" id="UP000197619">
    <property type="component" value="Unassembled WGS sequence"/>
</dbReference>
<evidence type="ECO:0000313" key="2">
    <source>
        <dbReference type="Proteomes" id="UP000197619"/>
    </source>
</evidence>
<reference evidence="1 2" key="1">
    <citation type="submission" date="2017-05" db="EMBL/GenBank/DDBJ databases">
        <title>Genome of assembly of the Bengalese finch, Lonchura striata domestica.</title>
        <authorList>
            <person name="Colquitt B.M."/>
            <person name="Brainard M.S."/>
        </authorList>
    </citation>
    <scope>NUCLEOTIDE SEQUENCE [LARGE SCALE GENOMIC DNA]</scope>
    <source>
        <strain evidence="1">White83orange57</strain>
    </source>
</reference>
<comment type="caution">
    <text evidence="1">The sequence shown here is derived from an EMBL/GenBank/DDBJ whole genome shotgun (WGS) entry which is preliminary data.</text>
</comment>
<dbReference type="SUPFAM" id="SSF47391">
    <property type="entry name" value="Dimerization-anchoring domain of cAMP-dependent PK regulatory subunit"/>
    <property type="match status" value="1"/>
</dbReference>
<dbReference type="Gene3D" id="1.20.890.10">
    <property type="entry name" value="cAMP-dependent protein kinase regulatory subunit, dimerization-anchoring domain"/>
    <property type="match status" value="1"/>
</dbReference>
<gene>
    <name evidence="1" type="ORF">RLOC_00011918</name>
</gene>
<dbReference type="InterPro" id="IPR040760">
    <property type="entry name" value="Tex55"/>
</dbReference>
<dbReference type="EMBL" id="MUZQ01000007">
    <property type="protein sequence ID" value="OWK63946.1"/>
    <property type="molecule type" value="Genomic_DNA"/>
</dbReference>
<dbReference type="AlphaFoldDB" id="A0A218VDG1"/>
<dbReference type="CDD" id="cd22975">
    <property type="entry name" value="DD_TEX55"/>
    <property type="match status" value="1"/>
</dbReference>